<gene>
    <name evidence="11" type="primary">LOC109579203</name>
</gene>
<feature type="domain" description="GH18" evidence="9">
    <location>
        <begin position="21"/>
        <end position="441"/>
    </location>
</feature>
<evidence type="ECO:0000313" key="11">
    <source>
        <dbReference type="RefSeq" id="XP_049310380.1"/>
    </source>
</evidence>
<evidence type="ECO:0000259" key="9">
    <source>
        <dbReference type="PROSITE" id="PS51910"/>
    </source>
</evidence>
<evidence type="ECO:0000256" key="2">
    <source>
        <dbReference type="ARBA" id="ARBA00006606"/>
    </source>
</evidence>
<dbReference type="InterPro" id="IPR050314">
    <property type="entry name" value="Glycosyl_Hydrlase_18"/>
</dbReference>
<dbReference type="InterPro" id="IPR029070">
    <property type="entry name" value="Chitinase_insertion_sf"/>
</dbReference>
<name>A0ABM3JMC6_BACDO</name>
<keyword evidence="3" id="KW-0217">Developmental protein</keyword>
<dbReference type="GeneID" id="109579203"/>
<dbReference type="InterPro" id="IPR001223">
    <property type="entry name" value="Glyco_hydro18_cat"/>
</dbReference>
<protein>
    <submittedName>
        <fullName evidence="11">Uncharacterized protein LOC109579203</fullName>
    </submittedName>
</protein>
<feature type="chain" id="PRO_5046293027" evidence="8">
    <location>
        <begin position="21"/>
        <end position="882"/>
    </location>
</feature>
<dbReference type="PROSITE" id="PS51910">
    <property type="entry name" value="GH18_2"/>
    <property type="match status" value="2"/>
</dbReference>
<organism evidence="10 11">
    <name type="scientific">Bactrocera dorsalis</name>
    <name type="common">Oriental fruit fly</name>
    <name type="synonym">Dacus dorsalis</name>
    <dbReference type="NCBI Taxonomy" id="27457"/>
    <lineage>
        <taxon>Eukaryota</taxon>
        <taxon>Metazoa</taxon>
        <taxon>Ecdysozoa</taxon>
        <taxon>Arthropoda</taxon>
        <taxon>Hexapoda</taxon>
        <taxon>Insecta</taxon>
        <taxon>Pterygota</taxon>
        <taxon>Neoptera</taxon>
        <taxon>Endopterygota</taxon>
        <taxon>Diptera</taxon>
        <taxon>Brachycera</taxon>
        <taxon>Muscomorpha</taxon>
        <taxon>Tephritoidea</taxon>
        <taxon>Tephritidae</taxon>
        <taxon>Bactrocera</taxon>
        <taxon>Bactrocera</taxon>
    </lineage>
</organism>
<comment type="subcellular location">
    <subcellularLocation>
        <location evidence="1">Secreted</location>
    </subcellularLocation>
</comment>
<reference evidence="10" key="1">
    <citation type="submission" date="2025-05" db="UniProtKB">
        <authorList>
            <consortium name="RefSeq"/>
        </authorList>
    </citation>
    <scope>NUCLEOTIDE SEQUENCE [LARGE SCALE GENOMIC DNA]</scope>
</reference>
<dbReference type="InterPro" id="IPR017853">
    <property type="entry name" value="GH"/>
</dbReference>
<dbReference type="Gene3D" id="3.20.20.80">
    <property type="entry name" value="Glycosidases"/>
    <property type="match status" value="2"/>
</dbReference>
<keyword evidence="5 8" id="KW-0732">Signal</keyword>
<sequence length="882" mass="98562">MKLFALLSLALGLLVAQTGAANLVCYYDSASYIREGLGKLLTPDLEIALQFCSHLIYGYAGINPNTYQVQSLHEDLDVYKHQYSEVTALKRKYPNLKVLLSVGGDQDVDAEHPNKYLELLEGEKVKQTSFINSAYSLVRSYGFDGLDLAFQFPKNKPRKVHSDIGMVWKKFKKLFTGDFIVDEKSEQHKEEFTAFVRDVRNALRPDNMMLTLTVLPNVNSSWYFDVPALVGNLDFVTLAAFDFLTPERNPKEADYSAPLYELYDQNRLPHYNVNYQVDYWLAQQCPANKINVGIAAYGRAWKLTSDSGMTGTPVVKDTDGPAPAGMQSQNPGLLSWPEVCGKLPNPANTYLKGADAPLRRVSDPTKRYGPYAYRPADANGEHGMWVSYEDPDSAANKAAYVHSKNLGGIGLFDLSYDDFRGLCTGDKYPILRAAKFRLTFKMKVLLVTLAFIVGSVNWASASFLERNLVCFYDSKGVTRAGQAQFSTADLEIALQFCTHVIYGYVGLKPETFQLMSLNENLDIQRRHFATVTALKEKYPHIKFLLSVGGDRDAGGHEKYINLLEAGRQKQTAFIDSARDFLRSYNFDGIDLAFQLPRNKPRKVHSDAGAVWKSFKKFFTGDFIVDEKANEHKEELTDLIKDMKNALRADNLLLSLTVLPNVNSSWYFDAPAIADSLDLINLAAFDFLTPERNPEEADYSAPLYELYDQNRLSHYNVNFQVENWLLQRVPAGKINVGIPTFGRAWKMTKDSGNTGLPVVPATEGAAPAGPITKTPGLLNWLEVCQRLPNPSNINAKGADAPLRRISDPTKRYGTYAFHTADEDGANGVWVSYEDPDTAASKAGYVKAKNLGGVALFDITLDDFRGQCTGDKFPMLRAVKYRLL</sequence>
<dbReference type="SUPFAM" id="SSF54556">
    <property type="entry name" value="Chitinase insertion domain"/>
    <property type="match status" value="2"/>
</dbReference>
<keyword evidence="6" id="KW-1015">Disulfide bond</keyword>
<dbReference type="RefSeq" id="XP_049310380.1">
    <property type="nucleotide sequence ID" value="XM_049454423.1"/>
</dbReference>
<feature type="domain" description="GH18" evidence="9">
    <location>
        <begin position="466"/>
        <end position="882"/>
    </location>
</feature>
<proteinExistence type="inferred from homology"/>
<feature type="signal peptide" evidence="8">
    <location>
        <begin position="1"/>
        <end position="20"/>
    </location>
</feature>
<evidence type="ECO:0000256" key="4">
    <source>
        <dbReference type="ARBA" id="ARBA00022525"/>
    </source>
</evidence>
<dbReference type="CDD" id="cd02873">
    <property type="entry name" value="GH18_IDGF"/>
    <property type="match status" value="2"/>
</dbReference>
<keyword evidence="4" id="KW-0964">Secreted</keyword>
<dbReference type="SMART" id="SM00636">
    <property type="entry name" value="Glyco_18"/>
    <property type="match status" value="2"/>
</dbReference>
<evidence type="ECO:0000313" key="10">
    <source>
        <dbReference type="Proteomes" id="UP001652620"/>
    </source>
</evidence>
<evidence type="ECO:0000256" key="7">
    <source>
        <dbReference type="ARBA" id="ARBA00023180"/>
    </source>
</evidence>
<comment type="similarity">
    <text evidence="2">Belongs to the glycosyl hydrolase 18 family. IDGF subfamily.</text>
</comment>
<evidence type="ECO:0000256" key="3">
    <source>
        <dbReference type="ARBA" id="ARBA00022473"/>
    </source>
</evidence>
<dbReference type="SUPFAM" id="SSF51445">
    <property type="entry name" value="(Trans)glycosidases"/>
    <property type="match status" value="2"/>
</dbReference>
<reference evidence="11" key="2">
    <citation type="submission" date="2025-08" db="UniProtKB">
        <authorList>
            <consortium name="RefSeq"/>
        </authorList>
    </citation>
    <scope>IDENTIFICATION</scope>
    <source>
        <tissue evidence="11">Adult</tissue>
    </source>
</reference>
<dbReference type="Proteomes" id="UP001652620">
    <property type="component" value="Chromosome 1"/>
</dbReference>
<dbReference type="PANTHER" id="PTHR11177:SF235">
    <property type="entry name" value="CHITINASE-LIKE PROTEIN IDGF1-RELATED"/>
    <property type="match status" value="1"/>
</dbReference>
<dbReference type="InterPro" id="IPR015520">
    <property type="entry name" value="IDGF"/>
</dbReference>
<evidence type="ECO:0000256" key="5">
    <source>
        <dbReference type="ARBA" id="ARBA00022729"/>
    </source>
</evidence>
<evidence type="ECO:0000256" key="1">
    <source>
        <dbReference type="ARBA" id="ARBA00004613"/>
    </source>
</evidence>
<dbReference type="Gene3D" id="3.10.50.10">
    <property type="match status" value="2"/>
</dbReference>
<evidence type="ECO:0000256" key="8">
    <source>
        <dbReference type="SAM" id="SignalP"/>
    </source>
</evidence>
<dbReference type="InterPro" id="IPR011583">
    <property type="entry name" value="Chitinase_II/V-like_cat"/>
</dbReference>
<evidence type="ECO:0000256" key="6">
    <source>
        <dbReference type="ARBA" id="ARBA00023157"/>
    </source>
</evidence>
<keyword evidence="7" id="KW-0325">Glycoprotein</keyword>
<keyword evidence="10" id="KW-1185">Reference proteome</keyword>
<dbReference type="Pfam" id="PF00704">
    <property type="entry name" value="Glyco_hydro_18"/>
    <property type="match status" value="2"/>
</dbReference>
<accession>A0ABM3JMC6</accession>
<dbReference type="PANTHER" id="PTHR11177">
    <property type="entry name" value="CHITINASE"/>
    <property type="match status" value="1"/>
</dbReference>